<organism evidence="6 7">
    <name type="scientific">Oryctes borbonicus</name>
    <dbReference type="NCBI Taxonomy" id="1629725"/>
    <lineage>
        <taxon>Eukaryota</taxon>
        <taxon>Metazoa</taxon>
        <taxon>Ecdysozoa</taxon>
        <taxon>Arthropoda</taxon>
        <taxon>Hexapoda</taxon>
        <taxon>Insecta</taxon>
        <taxon>Pterygota</taxon>
        <taxon>Neoptera</taxon>
        <taxon>Endopterygota</taxon>
        <taxon>Coleoptera</taxon>
        <taxon>Polyphaga</taxon>
        <taxon>Scarabaeiformia</taxon>
        <taxon>Scarabaeidae</taxon>
        <taxon>Dynastinae</taxon>
        <taxon>Oryctes</taxon>
    </lineage>
</organism>
<dbReference type="Pfam" id="PF16725">
    <property type="entry name" value="Nucleolin_bd"/>
    <property type="match status" value="1"/>
</dbReference>
<dbReference type="InterPro" id="IPR003960">
    <property type="entry name" value="ATPase_AAA_CS"/>
</dbReference>
<dbReference type="AlphaFoldDB" id="A0A0T6B4Z7"/>
<evidence type="ECO:0000256" key="2">
    <source>
        <dbReference type="ARBA" id="ARBA00022741"/>
    </source>
</evidence>
<dbReference type="PANTHER" id="PTHR23077:SF171">
    <property type="entry name" value="NUCLEAR VALOSIN-CONTAINING PROTEIN-LIKE"/>
    <property type="match status" value="1"/>
</dbReference>
<dbReference type="FunFam" id="3.40.50.300:FF:000149">
    <property type="entry name" value="Nuclear valosin-containing protein-like"/>
    <property type="match status" value="1"/>
</dbReference>
<reference evidence="6 7" key="1">
    <citation type="submission" date="2015-09" db="EMBL/GenBank/DDBJ databases">
        <title>Draft genome of the scarab beetle Oryctes borbonicus.</title>
        <authorList>
            <person name="Meyer J.M."/>
            <person name="Markov G.V."/>
            <person name="Baskaran P."/>
            <person name="Herrmann M."/>
            <person name="Sommer R.J."/>
            <person name="Roedelsperger C."/>
        </authorList>
    </citation>
    <scope>NUCLEOTIDE SEQUENCE [LARGE SCALE GENOMIC DNA]</scope>
    <source>
        <strain evidence="6">OB123</strain>
        <tissue evidence="6">Whole animal</tissue>
    </source>
</reference>
<dbReference type="GO" id="GO:0003723">
    <property type="term" value="F:RNA binding"/>
    <property type="evidence" value="ECO:0007669"/>
    <property type="project" value="TreeGrafter"/>
</dbReference>
<dbReference type="Proteomes" id="UP000051574">
    <property type="component" value="Unassembled WGS sequence"/>
</dbReference>
<feature type="compositionally biased region" description="Polar residues" evidence="4">
    <location>
        <begin position="516"/>
        <end position="525"/>
    </location>
</feature>
<feature type="non-terminal residue" evidence="6">
    <location>
        <position position="887"/>
    </location>
</feature>
<dbReference type="InterPro" id="IPR003593">
    <property type="entry name" value="AAA+_ATPase"/>
</dbReference>
<dbReference type="GO" id="GO:0016887">
    <property type="term" value="F:ATP hydrolysis activity"/>
    <property type="evidence" value="ECO:0007669"/>
    <property type="project" value="InterPro"/>
</dbReference>
<feature type="compositionally biased region" description="Polar residues" evidence="4">
    <location>
        <begin position="111"/>
        <end position="123"/>
    </location>
</feature>
<feature type="compositionally biased region" description="Basic and acidic residues" evidence="4">
    <location>
        <begin position="454"/>
        <end position="468"/>
    </location>
</feature>
<evidence type="ECO:0000256" key="4">
    <source>
        <dbReference type="SAM" id="MobiDB-lite"/>
    </source>
</evidence>
<dbReference type="Gene3D" id="3.40.50.300">
    <property type="entry name" value="P-loop containing nucleotide triphosphate hydrolases"/>
    <property type="match status" value="2"/>
</dbReference>
<feature type="region of interest" description="Disordered" evidence="4">
    <location>
        <begin position="151"/>
        <end position="185"/>
    </location>
</feature>
<name>A0A0T6B4Z7_9SCAR</name>
<dbReference type="InterPro" id="IPR027417">
    <property type="entry name" value="P-loop_NTPase"/>
</dbReference>
<dbReference type="Gene3D" id="1.10.10.2010">
    <property type="match status" value="1"/>
</dbReference>
<evidence type="ECO:0000259" key="5">
    <source>
        <dbReference type="SMART" id="SM00382"/>
    </source>
</evidence>
<protein>
    <submittedName>
        <fullName evidence="6">AAA protein</fullName>
    </submittedName>
</protein>
<dbReference type="OrthoDB" id="27435at2759"/>
<dbReference type="Gene3D" id="1.10.8.60">
    <property type="match status" value="2"/>
</dbReference>
<proteinExistence type="inferred from homology"/>
<evidence type="ECO:0000256" key="1">
    <source>
        <dbReference type="ARBA" id="ARBA00006914"/>
    </source>
</evidence>
<dbReference type="FunFam" id="3.40.50.300:FF:000365">
    <property type="entry name" value="Ribosome biogenesis ATPase RIX7"/>
    <property type="match status" value="1"/>
</dbReference>
<feature type="compositionally biased region" description="Basic and acidic residues" evidence="4">
    <location>
        <begin position="475"/>
        <end position="515"/>
    </location>
</feature>
<evidence type="ECO:0000256" key="3">
    <source>
        <dbReference type="ARBA" id="ARBA00022840"/>
    </source>
</evidence>
<dbReference type="CDD" id="cd19511">
    <property type="entry name" value="RecA-like_CDC48_r2-like"/>
    <property type="match status" value="1"/>
</dbReference>
<dbReference type="GO" id="GO:0042254">
    <property type="term" value="P:ribosome biogenesis"/>
    <property type="evidence" value="ECO:0007669"/>
    <property type="project" value="TreeGrafter"/>
</dbReference>
<feature type="domain" description="AAA+ ATPase" evidence="5">
    <location>
        <begin position="258"/>
        <end position="397"/>
    </location>
</feature>
<evidence type="ECO:0000313" key="7">
    <source>
        <dbReference type="Proteomes" id="UP000051574"/>
    </source>
</evidence>
<dbReference type="Pfam" id="PF00004">
    <property type="entry name" value="AAA"/>
    <property type="match status" value="2"/>
</dbReference>
<dbReference type="GO" id="GO:0005524">
    <property type="term" value="F:ATP binding"/>
    <property type="evidence" value="ECO:0007669"/>
    <property type="project" value="UniProtKB-KW"/>
</dbReference>
<keyword evidence="7" id="KW-1185">Reference proteome</keyword>
<accession>A0A0T6B4Z7</accession>
<dbReference type="SMART" id="SM00382">
    <property type="entry name" value="AAA"/>
    <property type="match status" value="2"/>
</dbReference>
<dbReference type="Pfam" id="PF17862">
    <property type="entry name" value="AAA_lid_3"/>
    <property type="match status" value="1"/>
</dbReference>
<dbReference type="InterPro" id="IPR031996">
    <property type="entry name" value="NVL2_nucleolin-bd"/>
</dbReference>
<dbReference type="InterPro" id="IPR003959">
    <property type="entry name" value="ATPase_AAA_core"/>
</dbReference>
<keyword evidence="2" id="KW-0547">Nucleotide-binding</keyword>
<comment type="caution">
    <text evidence="6">The sequence shown here is derived from an EMBL/GenBank/DDBJ whole genome shotgun (WGS) entry which is preliminary data.</text>
</comment>
<dbReference type="PANTHER" id="PTHR23077">
    <property type="entry name" value="AAA-FAMILY ATPASE"/>
    <property type="match status" value="1"/>
</dbReference>
<dbReference type="GO" id="GO:1990275">
    <property type="term" value="F:preribosome binding"/>
    <property type="evidence" value="ECO:0007669"/>
    <property type="project" value="TreeGrafter"/>
</dbReference>
<keyword evidence="3" id="KW-0067">ATP-binding</keyword>
<evidence type="ECO:0000313" key="6">
    <source>
        <dbReference type="EMBL" id="KRT82372.1"/>
    </source>
</evidence>
<comment type="similarity">
    <text evidence="1">Belongs to the AAA ATPase family.</text>
</comment>
<dbReference type="InterPro" id="IPR038100">
    <property type="entry name" value="NLV2_N_sf"/>
</dbReference>
<dbReference type="GO" id="GO:0005634">
    <property type="term" value="C:nucleus"/>
    <property type="evidence" value="ECO:0007669"/>
    <property type="project" value="TreeGrafter"/>
</dbReference>
<feature type="region of interest" description="Disordered" evidence="4">
    <location>
        <begin position="454"/>
        <end position="530"/>
    </location>
</feature>
<dbReference type="EMBL" id="LJIG01009792">
    <property type="protein sequence ID" value="KRT82372.1"/>
    <property type="molecule type" value="Genomic_DNA"/>
</dbReference>
<dbReference type="InterPro" id="IPR050168">
    <property type="entry name" value="AAA_ATPase_domain"/>
</dbReference>
<dbReference type="InterPro" id="IPR041569">
    <property type="entry name" value="AAA_lid_3"/>
</dbReference>
<gene>
    <name evidence="6" type="ORF">AMK59_4455</name>
</gene>
<feature type="domain" description="AAA+ ATPase" evidence="5">
    <location>
        <begin position="635"/>
        <end position="772"/>
    </location>
</feature>
<dbReference type="PROSITE" id="PS00674">
    <property type="entry name" value="AAA"/>
    <property type="match status" value="2"/>
</dbReference>
<feature type="region of interest" description="Disordered" evidence="4">
    <location>
        <begin position="108"/>
        <end position="132"/>
    </location>
</feature>
<dbReference type="SUPFAM" id="SSF52540">
    <property type="entry name" value="P-loop containing nucleoside triphosphate hydrolases"/>
    <property type="match status" value="2"/>
</dbReference>
<sequence length="887" mass="99371">MGKINTYRGIEVIPLDTNSNLSQSSVRAKHVLGGTPRMRKFAYPADPQLVKRVQRYLEDNVDQTYIDINAMAEEIQKTYKEYTKRKRSAFRAAIKKAYSVVMHSYGHNDLQHSSSDELSANSQGEEEDEEEYHNTLLNNHLEIAGLTDPNEAIDISSDDANDSDPNEKETSKQPSTSQEIVKVPRPVQVYVDPNSSTKGKKRKVEFESEVAAERKRNFKICNETFQNVGGMSKVFEEICKHVAHMKHTQVYQTHRVPPPRGFMLHGPPGCGKSLLCKAISGQLKIPLVRAVGTELVGGVSGETEKRIRKMFNIALAEAPCILFIDDIDTIASNREQSVKEHDKRMVTQLGSCLDELGSREKGDSVLVVGATNRLDAIDPALRRAGRFDREIYVGIPDIQARIEILQILTAHMQLRENFDFQLIAHGTPGYVGADLVAVTRSAAFYAAYRTYQERMQTEKEKRERERDLKRKKRREDREMDVEGKGVESDDDSGQIKEKVRRLDEGKPEEEVKVTDTPENIPTYSLDSPPVLVIDDSGNGDEDTHLPENLQQIVTWLLDDSQQTKEELETVQVTEGDFQKALTDVQPSLKREGFASIPEVTWGDVGSLGALKDVLKRSLLDPVKHAQAFKDMNCTMSSGILLWGPPGCGKTLVAKALANEAGLNFLSVKGPELLNMYVGESERSIRVYFERARNVAPCVIFFDELDALCPKRSESGDGGASMRVVNQMLTELDGAQERHGVFILAATNRPDILDPAVLRTGRFDKIFYVGIPSSEDRVDILKALTKNGTRPRLAPDVNLEELGRCSSYVGYTGADLAGLVREACALAFGEYILRANPQEVNVITNDHFTTASRTVRASVSESDRRVYQRLRSIYDKDYREEEMDYTIV</sequence>